<keyword evidence="3" id="KW-1185">Reference proteome</keyword>
<accession>A0A318J6D2</accession>
<keyword evidence="1" id="KW-0472">Membrane</keyword>
<evidence type="ECO:0000256" key="1">
    <source>
        <dbReference type="SAM" id="Phobius"/>
    </source>
</evidence>
<gene>
    <name evidence="2" type="ORF">DFR42_10687</name>
</gene>
<name>A0A318J6D2_9BURK</name>
<reference evidence="2 3" key="1">
    <citation type="submission" date="2018-05" db="EMBL/GenBank/DDBJ databases">
        <title>Genomic Encyclopedia of Type Strains, Phase IV (KMG-IV): sequencing the most valuable type-strain genomes for metagenomic binning, comparative biology and taxonomic classification.</title>
        <authorList>
            <person name="Goeker M."/>
        </authorList>
    </citation>
    <scope>NUCLEOTIDE SEQUENCE [LARGE SCALE GENOMIC DNA]</scope>
    <source>
        <strain evidence="2 3">DSM 19792</strain>
    </source>
</reference>
<evidence type="ECO:0000313" key="3">
    <source>
        <dbReference type="Proteomes" id="UP000247792"/>
    </source>
</evidence>
<keyword evidence="1" id="KW-0812">Transmembrane</keyword>
<evidence type="ECO:0000313" key="2">
    <source>
        <dbReference type="EMBL" id="PXX41908.1"/>
    </source>
</evidence>
<dbReference type="Proteomes" id="UP000247792">
    <property type="component" value="Unassembled WGS sequence"/>
</dbReference>
<dbReference type="OrthoDB" id="9792760at2"/>
<feature type="transmembrane region" description="Helical" evidence="1">
    <location>
        <begin position="46"/>
        <end position="69"/>
    </location>
</feature>
<protein>
    <recommendedName>
        <fullName evidence="4">DoxX-like protein</fullName>
    </recommendedName>
</protein>
<evidence type="ECO:0008006" key="4">
    <source>
        <dbReference type="Google" id="ProtNLM"/>
    </source>
</evidence>
<dbReference type="EMBL" id="QJKB01000006">
    <property type="protein sequence ID" value="PXX41908.1"/>
    <property type="molecule type" value="Genomic_DNA"/>
</dbReference>
<dbReference type="AlphaFoldDB" id="A0A318J6D2"/>
<keyword evidence="1" id="KW-1133">Transmembrane helix</keyword>
<feature type="transmembrane region" description="Helical" evidence="1">
    <location>
        <begin position="113"/>
        <end position="134"/>
    </location>
</feature>
<organism evidence="2 3">
    <name type="scientific">Undibacterium pigrum</name>
    <dbReference type="NCBI Taxonomy" id="401470"/>
    <lineage>
        <taxon>Bacteria</taxon>
        <taxon>Pseudomonadati</taxon>
        <taxon>Pseudomonadota</taxon>
        <taxon>Betaproteobacteria</taxon>
        <taxon>Burkholderiales</taxon>
        <taxon>Oxalobacteraceae</taxon>
        <taxon>Undibacterium</taxon>
    </lineage>
</organism>
<proteinExistence type="predicted"/>
<sequence length="136" mass="14782">MTLPSSIQTLALAMLASVFAWSAADKLLHWQDGLTEVRTQLPFAPVILLCGTVFLQAAGSLCLLAAAFFPDQPMLRYLGGWAALALAGFTCMATLLFHAFWREANARDKRRTLTVFLEHLALAGGLLLAFTLLLTT</sequence>
<feature type="transmembrane region" description="Helical" evidence="1">
    <location>
        <begin position="81"/>
        <end position="101"/>
    </location>
</feature>
<comment type="caution">
    <text evidence="2">The sequence shown here is derived from an EMBL/GenBank/DDBJ whole genome shotgun (WGS) entry which is preliminary data.</text>
</comment>
<dbReference type="RefSeq" id="WP_146218885.1">
    <property type="nucleotide sequence ID" value="NZ_QJKB01000006.1"/>
</dbReference>